<proteinExistence type="predicted"/>
<dbReference type="SUPFAM" id="SSF47454">
    <property type="entry name" value="A DNA-binding domain in eukaryotic transcription factors"/>
    <property type="match status" value="1"/>
</dbReference>
<evidence type="ECO:0000256" key="3">
    <source>
        <dbReference type="ARBA" id="ARBA00023125"/>
    </source>
</evidence>
<dbReference type="PANTHER" id="PTHR46004">
    <property type="entry name" value="CYCLIC AMP RESPONSE ELEMENT-BINDING PROTEIN A"/>
    <property type="match status" value="1"/>
</dbReference>
<protein>
    <submittedName>
        <fullName evidence="8">Cyclic AMP response element-binding protein A (inferred by orthology to a D. melanogaster protein)</fullName>
    </submittedName>
</protein>
<evidence type="ECO:0000313" key="8">
    <source>
        <dbReference type="WBParaSite" id="SVE_0108900.1"/>
    </source>
</evidence>
<dbReference type="STRING" id="75913.A0A0K0EX35"/>
<keyword evidence="3" id="KW-0238">DNA-binding</keyword>
<evidence type="ECO:0000313" key="7">
    <source>
        <dbReference type="Proteomes" id="UP000035680"/>
    </source>
</evidence>
<dbReference type="AlphaFoldDB" id="A0A0K0EX35"/>
<organism evidence="7 8">
    <name type="scientific">Strongyloides venezuelensis</name>
    <name type="common">Threadworm</name>
    <dbReference type="NCBI Taxonomy" id="75913"/>
    <lineage>
        <taxon>Eukaryota</taxon>
        <taxon>Metazoa</taxon>
        <taxon>Ecdysozoa</taxon>
        <taxon>Nematoda</taxon>
        <taxon>Chromadorea</taxon>
        <taxon>Rhabditida</taxon>
        <taxon>Tylenchina</taxon>
        <taxon>Panagrolaimomorpha</taxon>
        <taxon>Strongyloidoidea</taxon>
        <taxon>Strongyloididae</taxon>
        <taxon>Strongyloides</taxon>
    </lineage>
</organism>
<keyword evidence="4" id="KW-0804">Transcription</keyword>
<evidence type="ECO:0000256" key="4">
    <source>
        <dbReference type="ARBA" id="ARBA00023163"/>
    </source>
</evidence>
<dbReference type="WBParaSite" id="SVE_0108900.1">
    <property type="protein sequence ID" value="SVE_0108900.1"/>
    <property type="gene ID" value="SVE_0108900"/>
</dbReference>
<evidence type="ECO:0000256" key="2">
    <source>
        <dbReference type="ARBA" id="ARBA00023015"/>
    </source>
</evidence>
<keyword evidence="2" id="KW-0805">Transcription regulation</keyword>
<dbReference type="GO" id="GO:0005634">
    <property type="term" value="C:nucleus"/>
    <property type="evidence" value="ECO:0007669"/>
    <property type="project" value="UniProtKB-SubCell"/>
</dbReference>
<dbReference type="Pfam" id="PF00170">
    <property type="entry name" value="bZIP_1"/>
    <property type="match status" value="1"/>
</dbReference>
<evidence type="ECO:0000259" key="6">
    <source>
        <dbReference type="Pfam" id="PF00170"/>
    </source>
</evidence>
<dbReference type="Gene3D" id="1.20.5.170">
    <property type="match status" value="1"/>
</dbReference>
<dbReference type="InterPro" id="IPR004827">
    <property type="entry name" value="bZIP"/>
</dbReference>
<dbReference type="Proteomes" id="UP000035680">
    <property type="component" value="Unassembled WGS sequence"/>
</dbReference>
<evidence type="ECO:0000256" key="5">
    <source>
        <dbReference type="ARBA" id="ARBA00023242"/>
    </source>
</evidence>
<accession>A0A0K0EX35</accession>
<evidence type="ECO:0000256" key="1">
    <source>
        <dbReference type="ARBA" id="ARBA00004123"/>
    </source>
</evidence>
<dbReference type="InterPro" id="IPR008917">
    <property type="entry name" value="TF_DNA-bd_sf"/>
</dbReference>
<reference evidence="8" key="2">
    <citation type="submission" date="2015-08" db="UniProtKB">
        <authorList>
            <consortium name="WormBaseParasite"/>
        </authorList>
    </citation>
    <scope>IDENTIFICATION</scope>
</reference>
<dbReference type="PANTHER" id="PTHR46004:SF3">
    <property type="entry name" value="CYCLIC AMP RESPONSE ELEMENT-BINDING PROTEIN A"/>
    <property type="match status" value="1"/>
</dbReference>
<reference evidence="7" key="1">
    <citation type="submission" date="2014-07" db="EMBL/GenBank/DDBJ databases">
        <authorList>
            <person name="Martin A.A"/>
            <person name="De Silva N."/>
        </authorList>
    </citation>
    <scope>NUCLEOTIDE SEQUENCE</scope>
</reference>
<comment type="subcellular location">
    <subcellularLocation>
        <location evidence="1">Nucleus</location>
    </subcellularLocation>
</comment>
<sequence>MYPDDMNFECLSSLNNSIKNNTSNQSYFDDEFSFDIKEEDYHYENDITSPLYQDSDEMYYDNFSSETFSSNFNSNSISPVSMSELENSTEKTKIYDYSSSIDQYFDNHSFSDDSHDVSLSKNRRKTNNYSTTSSKSIIRDNFKNSLSIVTTPTTSSSRNSSMSSLYKINQSSSPFTNKRKWDDIAIRENKISAQSGKKGPVVLTAEEVAVYKQEKFEIPLTFPLTQSQERELKKVRRKIKNKLSAKASRSKKKAELEGLKEALEYKNKIFAHFLECVRRNSLQREPLCEDCQDLIKCGQIPADKSIEEII</sequence>
<feature type="domain" description="BZIP" evidence="6">
    <location>
        <begin position="229"/>
        <end position="263"/>
    </location>
</feature>
<dbReference type="GO" id="GO:0000981">
    <property type="term" value="F:DNA-binding transcription factor activity, RNA polymerase II-specific"/>
    <property type="evidence" value="ECO:0007669"/>
    <property type="project" value="TreeGrafter"/>
</dbReference>
<name>A0A0K0EX35_STRVS</name>
<keyword evidence="5" id="KW-0539">Nucleus</keyword>
<dbReference type="GO" id="GO:0035497">
    <property type="term" value="F:cAMP response element binding"/>
    <property type="evidence" value="ECO:0007669"/>
    <property type="project" value="TreeGrafter"/>
</dbReference>
<keyword evidence="7" id="KW-1185">Reference proteome</keyword>